<feature type="domain" description="CBS" evidence="13">
    <location>
        <begin position="270"/>
        <end position="327"/>
    </location>
</feature>
<keyword evidence="16" id="KW-1185">Reference proteome</keyword>
<dbReference type="InterPro" id="IPR016169">
    <property type="entry name" value="FAD-bd_PCMH_sub2"/>
</dbReference>
<dbReference type="SUPFAM" id="SSF54631">
    <property type="entry name" value="CBS-domain pair"/>
    <property type="match status" value="1"/>
</dbReference>
<dbReference type="GO" id="GO:0050660">
    <property type="term" value="F:flavin adenine dinucleotide binding"/>
    <property type="evidence" value="ECO:0007669"/>
    <property type="project" value="InterPro"/>
</dbReference>
<dbReference type="Pfam" id="PF00571">
    <property type="entry name" value="CBS"/>
    <property type="match status" value="2"/>
</dbReference>
<feature type="compositionally biased region" description="Basic and acidic residues" evidence="11">
    <location>
        <begin position="463"/>
        <end position="475"/>
    </location>
</feature>
<evidence type="ECO:0000256" key="9">
    <source>
        <dbReference type="PROSITE-ProRule" id="PRU00703"/>
    </source>
</evidence>
<name>A0A1N7G6R2_9NOCA</name>
<evidence type="ECO:0000256" key="2">
    <source>
        <dbReference type="ARBA" id="ARBA00006337"/>
    </source>
</evidence>
<dbReference type="SMART" id="SM01091">
    <property type="entry name" value="CorC_HlyC"/>
    <property type="match status" value="1"/>
</dbReference>
<keyword evidence="5" id="KW-0677">Repeat</keyword>
<feature type="domain" description="CBS" evidence="13">
    <location>
        <begin position="203"/>
        <end position="265"/>
    </location>
</feature>
<dbReference type="Proteomes" id="UP000186218">
    <property type="component" value="Unassembled WGS sequence"/>
</dbReference>
<gene>
    <name evidence="15" type="ORF">SAMN05445060_2555</name>
</gene>
<evidence type="ECO:0000256" key="5">
    <source>
        <dbReference type="ARBA" id="ARBA00022737"/>
    </source>
</evidence>
<reference evidence="15 16" key="1">
    <citation type="submission" date="2017-01" db="EMBL/GenBank/DDBJ databases">
        <authorList>
            <person name="Mah S.A."/>
            <person name="Swanson W.J."/>
            <person name="Moy G.W."/>
            <person name="Vacquier V.D."/>
        </authorList>
    </citation>
    <scope>NUCLEOTIDE SEQUENCE [LARGE SCALE GENOMIC DNA]</scope>
    <source>
        <strain evidence="15 16">CPCC 203464</strain>
    </source>
</reference>
<dbReference type="PROSITE" id="PS51846">
    <property type="entry name" value="CNNM"/>
    <property type="match status" value="1"/>
</dbReference>
<keyword evidence="6 10" id="KW-1133">Transmembrane helix</keyword>
<sequence length="475" mass="50967">MPDTLLIAAIILVPIGGLFAALDSALLTVSVARVDELVKEGRPGAARLRTIVPQRGTYVGLTVLLRILCEIGATALLATYTVRAVGVAGGLTIAVVAMVLASYLIIGVGPRTLGRQHAYAIAIPGAVLLRVVGVLLAPLTRLLILVGNALTPGKGYRNGPFATEVELRELVDMAEARGVVDAGERRMIQSVFDLGDTIAREVMVPRPEMVWIESDKTAAQAVSLAVRSGHSRIPVIGENPDDVLGVVYLKDLVEQTLPPRRPGSVSVSDLMRPAEFIPDSKSLDRVLADMQRMRNHMALLVDEYGGIAGLVTIEDALEEIVGEINDEYDTDEPAPIDDLGDGRYRVSSRLPITDLGELFDRDIDADEVETVGGLLGLELGRVPLPGASVRSNGLELVAEGGPNRRGRVRITSVVVTRDDPDESDPHDSGSRDESSRSHDRESDEPGSGTRVRDDGDAPDDDAADRRSRRDSEEVR</sequence>
<evidence type="ECO:0000256" key="12">
    <source>
        <dbReference type="SAM" id="Phobius"/>
    </source>
</evidence>
<comment type="subcellular location">
    <subcellularLocation>
        <location evidence="1">Cell membrane</location>
        <topology evidence="1">Multi-pass membrane protein</topology>
    </subcellularLocation>
</comment>
<evidence type="ECO:0000256" key="3">
    <source>
        <dbReference type="ARBA" id="ARBA00022475"/>
    </source>
</evidence>
<dbReference type="Gene3D" id="3.10.580.10">
    <property type="entry name" value="CBS-domain"/>
    <property type="match status" value="1"/>
</dbReference>
<evidence type="ECO:0000313" key="15">
    <source>
        <dbReference type="EMBL" id="SIS08293.1"/>
    </source>
</evidence>
<protein>
    <submittedName>
        <fullName evidence="15">Hemolysin, contains CBS domains</fullName>
    </submittedName>
</protein>
<evidence type="ECO:0000256" key="6">
    <source>
        <dbReference type="ARBA" id="ARBA00022989"/>
    </source>
</evidence>
<organism evidence="15 16">
    <name type="scientific">Williamsia sterculiae</name>
    <dbReference type="NCBI Taxonomy" id="1344003"/>
    <lineage>
        <taxon>Bacteria</taxon>
        <taxon>Bacillati</taxon>
        <taxon>Actinomycetota</taxon>
        <taxon>Actinomycetes</taxon>
        <taxon>Mycobacteriales</taxon>
        <taxon>Nocardiaceae</taxon>
        <taxon>Williamsia</taxon>
    </lineage>
</organism>
<dbReference type="InterPro" id="IPR000644">
    <property type="entry name" value="CBS_dom"/>
</dbReference>
<dbReference type="InterPro" id="IPR044751">
    <property type="entry name" value="Ion_transp-like_CBS"/>
</dbReference>
<keyword evidence="7 9" id="KW-0129">CBS domain</keyword>
<dbReference type="Gene3D" id="3.30.465.10">
    <property type="match status" value="1"/>
</dbReference>
<dbReference type="AlphaFoldDB" id="A0A1N7G6R2"/>
<feature type="domain" description="CNNM transmembrane" evidence="14">
    <location>
        <begin position="1"/>
        <end position="184"/>
    </location>
</feature>
<evidence type="ECO:0000256" key="10">
    <source>
        <dbReference type="PROSITE-ProRule" id="PRU01193"/>
    </source>
</evidence>
<dbReference type="InterPro" id="IPR005170">
    <property type="entry name" value="Transptr-assoc_dom"/>
</dbReference>
<feature type="transmembrane region" description="Helical" evidence="12">
    <location>
        <begin position="84"/>
        <end position="106"/>
    </location>
</feature>
<evidence type="ECO:0000256" key="1">
    <source>
        <dbReference type="ARBA" id="ARBA00004651"/>
    </source>
</evidence>
<feature type="region of interest" description="Disordered" evidence="11">
    <location>
        <begin position="412"/>
        <end position="475"/>
    </location>
</feature>
<keyword evidence="8 10" id="KW-0472">Membrane</keyword>
<dbReference type="FunFam" id="3.10.580.10:FF:000002">
    <property type="entry name" value="Magnesium/cobalt efflux protein CorC"/>
    <property type="match status" value="1"/>
</dbReference>
<proteinExistence type="inferred from homology"/>
<dbReference type="GO" id="GO:0005886">
    <property type="term" value="C:plasma membrane"/>
    <property type="evidence" value="ECO:0007669"/>
    <property type="project" value="UniProtKB-SubCell"/>
</dbReference>
<evidence type="ECO:0000259" key="14">
    <source>
        <dbReference type="PROSITE" id="PS51846"/>
    </source>
</evidence>
<accession>A0A1N7G6R2</accession>
<evidence type="ECO:0000259" key="13">
    <source>
        <dbReference type="PROSITE" id="PS51371"/>
    </source>
</evidence>
<dbReference type="STRING" id="1344003.SAMN05445060_2555"/>
<keyword evidence="3" id="KW-1003">Cell membrane</keyword>
<feature type="transmembrane region" description="Helical" evidence="12">
    <location>
        <begin position="57"/>
        <end position="78"/>
    </location>
</feature>
<dbReference type="InterPro" id="IPR036318">
    <property type="entry name" value="FAD-bd_PCMH-like_sf"/>
</dbReference>
<evidence type="ECO:0000256" key="11">
    <source>
        <dbReference type="SAM" id="MobiDB-lite"/>
    </source>
</evidence>
<dbReference type="InterPro" id="IPR002550">
    <property type="entry name" value="CNNM"/>
</dbReference>
<dbReference type="EMBL" id="FTNT01000007">
    <property type="protein sequence ID" value="SIS08293.1"/>
    <property type="molecule type" value="Genomic_DNA"/>
</dbReference>
<evidence type="ECO:0000313" key="16">
    <source>
        <dbReference type="Proteomes" id="UP000186218"/>
    </source>
</evidence>
<dbReference type="Pfam" id="PF03471">
    <property type="entry name" value="CorC_HlyC"/>
    <property type="match status" value="1"/>
</dbReference>
<comment type="similarity">
    <text evidence="2">Belongs to the UPF0053 family.</text>
</comment>
<feature type="transmembrane region" description="Helical" evidence="12">
    <location>
        <begin position="118"/>
        <end position="139"/>
    </location>
</feature>
<dbReference type="SUPFAM" id="SSF56176">
    <property type="entry name" value="FAD-binding/transporter-associated domain-like"/>
    <property type="match status" value="1"/>
</dbReference>
<dbReference type="PANTHER" id="PTHR22777">
    <property type="entry name" value="HEMOLYSIN-RELATED"/>
    <property type="match status" value="1"/>
</dbReference>
<dbReference type="InterPro" id="IPR046342">
    <property type="entry name" value="CBS_dom_sf"/>
</dbReference>
<dbReference type="RefSeq" id="WP_076480085.1">
    <property type="nucleotide sequence ID" value="NZ_FTNT01000007.1"/>
</dbReference>
<evidence type="ECO:0000256" key="8">
    <source>
        <dbReference type="ARBA" id="ARBA00023136"/>
    </source>
</evidence>
<feature type="transmembrane region" description="Helical" evidence="12">
    <location>
        <begin position="6"/>
        <end position="32"/>
    </location>
</feature>
<dbReference type="CDD" id="cd04590">
    <property type="entry name" value="CBS_pair_CorC_HlyC_assoc"/>
    <property type="match status" value="1"/>
</dbReference>
<keyword evidence="4 10" id="KW-0812">Transmembrane</keyword>
<dbReference type="OrthoDB" id="110231at2"/>
<dbReference type="PANTHER" id="PTHR22777:SF32">
    <property type="entry name" value="UPF0053 INNER MEMBRANE PROTEIN YFJD"/>
    <property type="match status" value="1"/>
</dbReference>
<dbReference type="PROSITE" id="PS51371">
    <property type="entry name" value="CBS"/>
    <property type="match status" value="2"/>
</dbReference>
<dbReference type="Pfam" id="PF01595">
    <property type="entry name" value="CNNM"/>
    <property type="match status" value="1"/>
</dbReference>
<evidence type="ECO:0000256" key="7">
    <source>
        <dbReference type="ARBA" id="ARBA00023122"/>
    </source>
</evidence>
<evidence type="ECO:0000256" key="4">
    <source>
        <dbReference type="ARBA" id="ARBA00022692"/>
    </source>
</evidence>
<dbReference type="SMART" id="SM00116">
    <property type="entry name" value="CBS"/>
    <property type="match status" value="2"/>
</dbReference>
<feature type="compositionally biased region" description="Basic and acidic residues" evidence="11">
    <location>
        <begin position="423"/>
        <end position="443"/>
    </location>
</feature>